<feature type="non-terminal residue" evidence="1">
    <location>
        <position position="1"/>
    </location>
</feature>
<evidence type="ECO:0000313" key="1">
    <source>
        <dbReference type="EMBL" id="CAG8817622.1"/>
    </source>
</evidence>
<comment type="caution">
    <text evidence="1">The sequence shown here is derived from an EMBL/GenBank/DDBJ whole genome shotgun (WGS) entry which is preliminary data.</text>
</comment>
<name>A0A9N9KC41_9GLOM</name>
<organism evidence="1 2">
    <name type="scientific">Dentiscutata erythropus</name>
    <dbReference type="NCBI Taxonomy" id="1348616"/>
    <lineage>
        <taxon>Eukaryota</taxon>
        <taxon>Fungi</taxon>
        <taxon>Fungi incertae sedis</taxon>
        <taxon>Mucoromycota</taxon>
        <taxon>Glomeromycotina</taxon>
        <taxon>Glomeromycetes</taxon>
        <taxon>Diversisporales</taxon>
        <taxon>Gigasporaceae</taxon>
        <taxon>Dentiscutata</taxon>
    </lineage>
</organism>
<reference evidence="1" key="1">
    <citation type="submission" date="2021-06" db="EMBL/GenBank/DDBJ databases">
        <authorList>
            <person name="Kallberg Y."/>
            <person name="Tangrot J."/>
            <person name="Rosling A."/>
        </authorList>
    </citation>
    <scope>NUCLEOTIDE SEQUENCE</scope>
    <source>
        <strain evidence="1">MA453B</strain>
    </source>
</reference>
<sequence>KILVPRGFSVWILMVIGLSLLKAVPGFGAKTLIPDRGGVLVKASTEVQKKMAASKSK</sequence>
<dbReference type="AlphaFoldDB" id="A0A9N9KC41"/>
<feature type="non-terminal residue" evidence="1">
    <location>
        <position position="57"/>
    </location>
</feature>
<evidence type="ECO:0000313" key="2">
    <source>
        <dbReference type="Proteomes" id="UP000789405"/>
    </source>
</evidence>
<keyword evidence="2" id="KW-1185">Reference proteome</keyword>
<dbReference type="Proteomes" id="UP000789405">
    <property type="component" value="Unassembled WGS sequence"/>
</dbReference>
<gene>
    <name evidence="1" type="ORF">DERYTH_LOCUS26467</name>
</gene>
<protein>
    <submittedName>
        <fullName evidence="1">28349_t:CDS:1</fullName>
    </submittedName>
</protein>
<proteinExistence type="predicted"/>
<dbReference type="EMBL" id="CAJVPY010055510">
    <property type="protein sequence ID" value="CAG8817622.1"/>
    <property type="molecule type" value="Genomic_DNA"/>
</dbReference>
<accession>A0A9N9KC41</accession>